<gene>
    <name evidence="4" type="ORF">PEPNEM18_00056</name>
</gene>
<evidence type="ECO:0000256" key="1">
    <source>
        <dbReference type="ARBA" id="ARBA00022603"/>
    </source>
</evidence>
<organism evidence="4 5">
    <name type="scientific">Aedoeadaptatus nemausensis</name>
    <dbReference type="NCBI Taxonomy" id="2582829"/>
    <lineage>
        <taxon>Bacteria</taxon>
        <taxon>Bacillati</taxon>
        <taxon>Bacillota</taxon>
        <taxon>Tissierellia</taxon>
        <taxon>Tissierellales</taxon>
        <taxon>Peptoniphilaceae</taxon>
        <taxon>Aedoeadaptatus</taxon>
    </lineage>
</organism>
<sequence>MNSYTTFSQIYDSVMDNYDYDRVFQWLKSLMPEKRELEILEMAMGTGRLTEKLADIGKVTGFDYSADMLALAEERLRGRGVPLLQLDLRTFDINKTYDCILCLCDGMNYLKSDEELLQSFLRVEKHLKKGGLFVFDMNTHVRFSDYGNFTEMREEDNFTLIWENDYDPPVNEYCITMFVRDKDGKYDRYREIHEERAFDRQQVESLLREAGLKLIEAYDGYTDRKAHDKTERICYVVEKN</sequence>
<dbReference type="CDD" id="cd02440">
    <property type="entry name" value="AdoMet_MTases"/>
    <property type="match status" value="1"/>
</dbReference>
<dbReference type="InterPro" id="IPR029063">
    <property type="entry name" value="SAM-dependent_MTases_sf"/>
</dbReference>
<dbReference type="GO" id="GO:0008168">
    <property type="term" value="F:methyltransferase activity"/>
    <property type="evidence" value="ECO:0007669"/>
    <property type="project" value="UniProtKB-KW"/>
</dbReference>
<dbReference type="SUPFAM" id="SSF53335">
    <property type="entry name" value="S-adenosyl-L-methionine-dependent methyltransferases"/>
    <property type="match status" value="1"/>
</dbReference>
<keyword evidence="2 4" id="KW-0808">Transferase</keyword>
<dbReference type="Pfam" id="PF13649">
    <property type="entry name" value="Methyltransf_25"/>
    <property type="match status" value="1"/>
</dbReference>
<dbReference type="Proteomes" id="UP000586454">
    <property type="component" value="Unassembled WGS sequence"/>
</dbReference>
<name>A0A6V6XZN4_9FIRM</name>
<dbReference type="EMBL" id="CAIJCS010000008">
    <property type="protein sequence ID" value="CAC9922486.1"/>
    <property type="molecule type" value="Genomic_DNA"/>
</dbReference>
<evidence type="ECO:0000313" key="5">
    <source>
        <dbReference type="Proteomes" id="UP000586454"/>
    </source>
</evidence>
<dbReference type="Gene3D" id="2.20.25.110">
    <property type="entry name" value="S-adenosyl-L-methionine-dependent methyltransferases"/>
    <property type="match status" value="1"/>
</dbReference>
<evidence type="ECO:0000313" key="4">
    <source>
        <dbReference type="EMBL" id="CAC9922486.1"/>
    </source>
</evidence>
<accession>A0A6V6XZN4</accession>
<keyword evidence="1 4" id="KW-0489">Methyltransferase</keyword>
<dbReference type="RefSeq" id="WP_180498095.1">
    <property type="nucleotide sequence ID" value="NZ_CAIJCS010000008.1"/>
</dbReference>
<protein>
    <submittedName>
        <fullName evidence="4">Methyltransferase domain protein</fullName>
    </submittedName>
</protein>
<dbReference type="GO" id="GO:0032259">
    <property type="term" value="P:methylation"/>
    <property type="evidence" value="ECO:0007669"/>
    <property type="project" value="UniProtKB-KW"/>
</dbReference>
<comment type="caution">
    <text evidence="4">The sequence shown here is derived from an EMBL/GenBank/DDBJ whole genome shotgun (WGS) entry which is preliminary data.</text>
</comment>
<evidence type="ECO:0000256" key="2">
    <source>
        <dbReference type="ARBA" id="ARBA00022679"/>
    </source>
</evidence>
<dbReference type="PANTHER" id="PTHR43861:SF1">
    <property type="entry name" value="TRANS-ACONITATE 2-METHYLTRANSFERASE"/>
    <property type="match status" value="1"/>
</dbReference>
<dbReference type="InterPro" id="IPR041698">
    <property type="entry name" value="Methyltransf_25"/>
</dbReference>
<dbReference type="Gene3D" id="3.40.50.150">
    <property type="entry name" value="Vaccinia Virus protein VP39"/>
    <property type="match status" value="1"/>
</dbReference>
<dbReference type="AlphaFoldDB" id="A0A6V6XZN4"/>
<feature type="domain" description="Methyltransferase" evidence="3">
    <location>
        <begin position="39"/>
        <end position="131"/>
    </location>
</feature>
<evidence type="ECO:0000259" key="3">
    <source>
        <dbReference type="Pfam" id="PF13649"/>
    </source>
</evidence>
<proteinExistence type="predicted"/>
<keyword evidence="5" id="KW-1185">Reference proteome</keyword>
<reference evidence="4 5" key="1">
    <citation type="submission" date="2020-06" db="EMBL/GenBank/DDBJ databases">
        <authorList>
            <person name="Criscuolo A."/>
        </authorList>
    </citation>
    <scope>NUCLEOTIDE SEQUENCE [LARGE SCALE GENOMIC DNA]</scope>
    <source>
        <strain evidence="4">1804121828</strain>
    </source>
</reference>
<dbReference type="PANTHER" id="PTHR43861">
    <property type="entry name" value="TRANS-ACONITATE 2-METHYLTRANSFERASE-RELATED"/>
    <property type="match status" value="1"/>
</dbReference>